<dbReference type="InterPro" id="IPR010998">
    <property type="entry name" value="Integrase_recombinase_N"/>
</dbReference>
<evidence type="ECO:0000256" key="4">
    <source>
        <dbReference type="ARBA" id="ARBA00023172"/>
    </source>
</evidence>
<dbReference type="Gene3D" id="1.10.443.10">
    <property type="entry name" value="Intergrase catalytic core"/>
    <property type="match status" value="1"/>
</dbReference>
<dbReference type="RefSeq" id="WP_149284721.1">
    <property type="nucleotide sequence ID" value="NZ_CP038437.2"/>
</dbReference>
<dbReference type="Pfam" id="PF00589">
    <property type="entry name" value="Phage_integrase"/>
    <property type="match status" value="1"/>
</dbReference>
<keyword evidence="2" id="KW-0229">DNA integration</keyword>
<dbReference type="SUPFAM" id="SSF56349">
    <property type="entry name" value="DNA breaking-rejoining enzymes"/>
    <property type="match status" value="1"/>
</dbReference>
<dbReference type="EMBL" id="CP038437">
    <property type="protein sequence ID" value="QEM81710.1"/>
    <property type="molecule type" value="Genomic_DNA"/>
</dbReference>
<keyword evidence="4" id="KW-0233">DNA recombination</keyword>
<dbReference type="OrthoDB" id="6173494at2"/>
<dbReference type="Pfam" id="PF02899">
    <property type="entry name" value="Phage_int_SAM_1"/>
    <property type="match status" value="1"/>
</dbReference>
<feature type="domain" description="Core-binding (CB)" evidence="7">
    <location>
        <begin position="58"/>
        <end position="138"/>
    </location>
</feature>
<gene>
    <name evidence="8" type="ORF">E4T21_09245</name>
</gene>
<dbReference type="PANTHER" id="PTHR30349:SF64">
    <property type="entry name" value="PROPHAGE INTEGRASE INTD-RELATED"/>
    <property type="match status" value="1"/>
</dbReference>
<protein>
    <submittedName>
        <fullName evidence="8">Tyrosine-type recombinase/integrase</fullName>
    </submittedName>
</protein>
<organism evidence="8 9">
    <name type="scientific">Halomonas binhaiensis</name>
    <dbReference type="NCBI Taxonomy" id="2562282"/>
    <lineage>
        <taxon>Bacteria</taxon>
        <taxon>Pseudomonadati</taxon>
        <taxon>Pseudomonadota</taxon>
        <taxon>Gammaproteobacteria</taxon>
        <taxon>Oceanospirillales</taxon>
        <taxon>Halomonadaceae</taxon>
        <taxon>Halomonas</taxon>
    </lineage>
</organism>
<feature type="domain" description="Tyr recombinase" evidence="6">
    <location>
        <begin position="158"/>
        <end position="331"/>
    </location>
</feature>
<comment type="similarity">
    <text evidence="1">Belongs to the 'phage' integrase family.</text>
</comment>
<dbReference type="InterPro" id="IPR050090">
    <property type="entry name" value="Tyrosine_recombinase_XerCD"/>
</dbReference>
<dbReference type="InterPro" id="IPR013762">
    <property type="entry name" value="Integrase-like_cat_sf"/>
</dbReference>
<keyword evidence="9" id="KW-1185">Reference proteome</keyword>
<evidence type="ECO:0000256" key="1">
    <source>
        <dbReference type="ARBA" id="ARBA00008857"/>
    </source>
</evidence>
<proteinExistence type="inferred from homology"/>
<evidence type="ECO:0000259" key="6">
    <source>
        <dbReference type="PROSITE" id="PS51898"/>
    </source>
</evidence>
<dbReference type="PROSITE" id="PS51898">
    <property type="entry name" value="TYR_RECOMBINASE"/>
    <property type="match status" value="1"/>
</dbReference>
<evidence type="ECO:0000313" key="9">
    <source>
        <dbReference type="Proteomes" id="UP000324285"/>
    </source>
</evidence>
<dbReference type="GO" id="GO:0006310">
    <property type="term" value="P:DNA recombination"/>
    <property type="evidence" value="ECO:0007669"/>
    <property type="project" value="UniProtKB-KW"/>
</dbReference>
<name>A0A5C1NFR8_9GAMM</name>
<dbReference type="KEGG" id="hbh:E4T21_09245"/>
<dbReference type="Proteomes" id="UP000324285">
    <property type="component" value="Chromosome"/>
</dbReference>
<sequence length="338" mass="39799">MKESIGIPRVYWRKGAWRYMCNQRQKALVGKSWILLGTTKEEALEAFKDWEARLFPKASMGRLFDRYEAEIIPAKPSEATRRANKQELKRLRQVFGECEIEDITVHDIYAFMDARGITSKTQANHELALLKHVFRYAQRWGITERNPADPVSKFKLMPRDRYVTDDEFRIFLRHTTPWVRRYALFKYKTGLRQRDMLTLRLDQLQPQGITLRTSKAKKQAVIPWDDELRRLEAEIQADNLARGHQGPTLFCRKNGEPYDKDHFHSRWQYGMKKAIKEGKIERFTEHDLRAKHATDAERQGLDVQANLQHSDRRTTEIYLRAKQVLKVSALDIEGLLEG</sequence>
<dbReference type="Gene3D" id="1.10.150.130">
    <property type="match status" value="1"/>
</dbReference>
<dbReference type="GO" id="GO:0003677">
    <property type="term" value="F:DNA binding"/>
    <property type="evidence" value="ECO:0007669"/>
    <property type="project" value="UniProtKB-UniRule"/>
</dbReference>
<dbReference type="PROSITE" id="PS51900">
    <property type="entry name" value="CB"/>
    <property type="match status" value="1"/>
</dbReference>
<accession>A0A5C1NFR8</accession>
<dbReference type="PANTHER" id="PTHR30349">
    <property type="entry name" value="PHAGE INTEGRASE-RELATED"/>
    <property type="match status" value="1"/>
</dbReference>
<reference evidence="8" key="1">
    <citation type="submission" date="2021-02" db="EMBL/GenBank/DDBJ databases">
        <title>Strain Y2R2, a novel species of the genus Halomonas.</title>
        <authorList>
            <person name="Huang H."/>
        </authorList>
    </citation>
    <scope>NUCLEOTIDE SEQUENCE</scope>
    <source>
        <strain evidence="8">Y2R2</strain>
    </source>
</reference>
<dbReference type="AlphaFoldDB" id="A0A5C1NFR8"/>
<dbReference type="GO" id="GO:0015074">
    <property type="term" value="P:DNA integration"/>
    <property type="evidence" value="ECO:0007669"/>
    <property type="project" value="UniProtKB-KW"/>
</dbReference>
<evidence type="ECO:0000256" key="5">
    <source>
        <dbReference type="PROSITE-ProRule" id="PRU01248"/>
    </source>
</evidence>
<dbReference type="InterPro" id="IPR004107">
    <property type="entry name" value="Integrase_SAM-like_N"/>
</dbReference>
<evidence type="ECO:0000259" key="7">
    <source>
        <dbReference type="PROSITE" id="PS51900"/>
    </source>
</evidence>
<evidence type="ECO:0000256" key="2">
    <source>
        <dbReference type="ARBA" id="ARBA00022908"/>
    </source>
</evidence>
<dbReference type="InterPro" id="IPR011010">
    <property type="entry name" value="DNA_brk_join_enz"/>
</dbReference>
<evidence type="ECO:0000313" key="8">
    <source>
        <dbReference type="EMBL" id="QEM81710.1"/>
    </source>
</evidence>
<dbReference type="InterPro" id="IPR044068">
    <property type="entry name" value="CB"/>
</dbReference>
<dbReference type="InterPro" id="IPR002104">
    <property type="entry name" value="Integrase_catalytic"/>
</dbReference>
<keyword evidence="3 5" id="KW-0238">DNA-binding</keyword>
<evidence type="ECO:0000256" key="3">
    <source>
        <dbReference type="ARBA" id="ARBA00023125"/>
    </source>
</evidence>